<organism evidence="1 2">
    <name type="scientific">Cicer arietinum</name>
    <name type="common">Chickpea</name>
    <name type="synonym">Garbanzo</name>
    <dbReference type="NCBI Taxonomy" id="3827"/>
    <lineage>
        <taxon>Eukaryota</taxon>
        <taxon>Viridiplantae</taxon>
        <taxon>Streptophyta</taxon>
        <taxon>Embryophyta</taxon>
        <taxon>Tracheophyta</taxon>
        <taxon>Spermatophyta</taxon>
        <taxon>Magnoliopsida</taxon>
        <taxon>eudicotyledons</taxon>
        <taxon>Gunneridae</taxon>
        <taxon>Pentapetalae</taxon>
        <taxon>rosids</taxon>
        <taxon>fabids</taxon>
        <taxon>Fabales</taxon>
        <taxon>Fabaceae</taxon>
        <taxon>Papilionoideae</taxon>
        <taxon>50 kb inversion clade</taxon>
        <taxon>NPAAA clade</taxon>
        <taxon>Hologalegina</taxon>
        <taxon>IRL clade</taxon>
        <taxon>Cicereae</taxon>
        <taxon>Cicer</taxon>
    </lineage>
</organism>
<name>A0A1S2XZA2_CICAR</name>
<dbReference type="eggNOG" id="KOG0017">
    <property type="taxonomic scope" value="Eukaryota"/>
</dbReference>
<dbReference type="PANTHER" id="PTHR35317">
    <property type="entry name" value="OS04G0629600 PROTEIN"/>
    <property type="match status" value="1"/>
</dbReference>
<dbReference type="PaxDb" id="3827-XP_004496821.1"/>
<sequence length="200" mass="23156">MSNGNLPILDGKYYDKWCKQMKVVFGYQDVWEIVKSSVDSLVENPLEVQKTARKESKKKYIKALFIIYQYVDAANFEIVGEVESSKVAWENLEKPYAEDGKVRLQTQKRQYELLQMKEKEEVGDFFTRVMTLVNQIKNCGESVTDQSVVEKILRSLLPKFDHVMVAIEKSKNLAYMSIQELQGSLEAHEQRMKEGIGEIT</sequence>
<dbReference type="Proteomes" id="UP000087171">
    <property type="component" value="Chromosome Ca4"/>
</dbReference>
<dbReference type="RefSeq" id="XP_004496821.1">
    <property type="nucleotide sequence ID" value="XM_004496764.1"/>
</dbReference>
<reference evidence="1" key="1">
    <citation type="journal article" date="2013" name="Nat. Biotechnol.">
        <title>Draft genome sequence of chickpea (Cicer arietinum) provides a resource for trait improvement.</title>
        <authorList>
            <person name="Varshney R.K."/>
            <person name="Song C."/>
            <person name="Saxena R.K."/>
            <person name="Azam S."/>
            <person name="Yu S."/>
            <person name="Sharpe A.G."/>
            <person name="Cannon S."/>
            <person name="Baek J."/>
            <person name="Rosen B.D."/>
            <person name="Tar'an B."/>
            <person name="Millan T."/>
            <person name="Zhang X."/>
            <person name="Ramsay L.D."/>
            <person name="Iwata A."/>
            <person name="Wang Y."/>
            <person name="Nelson W."/>
            <person name="Farmer A.D."/>
            <person name="Gaur P.M."/>
            <person name="Soderlund C."/>
            <person name="Penmetsa R.V."/>
            <person name="Xu C."/>
            <person name="Bharti A.K."/>
            <person name="He W."/>
            <person name="Winter P."/>
            <person name="Zhao S."/>
            <person name="Hane J.K."/>
            <person name="Carrasquilla-Garcia N."/>
            <person name="Condie J.A."/>
            <person name="Upadhyaya H.D."/>
            <person name="Luo M.C."/>
            <person name="Thudi M."/>
            <person name="Gowda C.L."/>
            <person name="Singh N.P."/>
            <person name="Lichtenzveig J."/>
            <person name="Gali K.K."/>
            <person name="Rubio J."/>
            <person name="Nadarajan N."/>
            <person name="Dolezel J."/>
            <person name="Bansal K.C."/>
            <person name="Xu X."/>
            <person name="Edwards D."/>
            <person name="Zhang G."/>
            <person name="Kahl G."/>
            <person name="Gil J."/>
            <person name="Singh K.B."/>
            <person name="Datta S.K."/>
            <person name="Jackson S.A."/>
            <person name="Wang J."/>
            <person name="Cook D.R."/>
        </authorList>
    </citation>
    <scope>NUCLEOTIDE SEQUENCE [LARGE SCALE GENOMIC DNA]</scope>
    <source>
        <strain evidence="1">cv. CDC Frontier</strain>
    </source>
</reference>
<dbReference type="OrthoDB" id="1108004at2759"/>
<keyword evidence="1" id="KW-1185">Reference proteome</keyword>
<gene>
    <name evidence="2" type="primary">LOC101494272</name>
</gene>
<dbReference type="PANTHER" id="PTHR35317:SF28">
    <property type="entry name" value="ZINC FINGER, CCHC-TYPE, RIBONUCLEASE H-LIKE DOMAIN, GAG-PRE-INTEGRASE DOMAIN PROTEIN-RELATED"/>
    <property type="match status" value="1"/>
</dbReference>
<reference evidence="2" key="2">
    <citation type="submission" date="2025-08" db="UniProtKB">
        <authorList>
            <consortium name="RefSeq"/>
        </authorList>
    </citation>
    <scope>IDENTIFICATION</scope>
    <source>
        <tissue evidence="2">Etiolated seedlings</tissue>
    </source>
</reference>
<proteinExistence type="predicted"/>
<accession>A0A1S2XZA2</accession>
<dbReference type="Pfam" id="PF14223">
    <property type="entry name" value="Retrotran_gag_2"/>
    <property type="match status" value="1"/>
</dbReference>
<evidence type="ECO:0000313" key="1">
    <source>
        <dbReference type="Proteomes" id="UP000087171"/>
    </source>
</evidence>
<dbReference type="GeneID" id="101494272"/>
<protein>
    <submittedName>
        <fullName evidence="2">Uncharacterized protein LOC101494272</fullName>
    </submittedName>
</protein>
<dbReference type="AlphaFoldDB" id="A0A1S2XZA2"/>
<dbReference type="KEGG" id="cam:101494272"/>
<evidence type="ECO:0000313" key="2">
    <source>
        <dbReference type="RefSeq" id="XP_004496821.1"/>
    </source>
</evidence>